<protein>
    <recommendedName>
        <fullName evidence="4">2-amino-4-hydroxy-6-hydroxymethyldihydropteridine pyrophosphokinase</fullName>
        <ecNumber evidence="3">2.7.6.3</ecNumber>
    </recommendedName>
    <alternativeName>
        <fullName evidence="11">6-hydroxymethyl-7,8-dihydropterin pyrophosphokinase</fullName>
    </alternativeName>
    <alternativeName>
        <fullName evidence="12">7,8-dihydro-6-hydroxymethylpterin-pyrophosphokinase</fullName>
    </alternativeName>
</protein>
<comment type="similarity">
    <text evidence="2">Belongs to the HPPK family.</text>
</comment>
<dbReference type="GO" id="GO:0003848">
    <property type="term" value="F:2-amino-4-hydroxy-6-hydroxymethyldihydropteridine diphosphokinase activity"/>
    <property type="evidence" value="ECO:0007669"/>
    <property type="project" value="UniProtKB-EC"/>
</dbReference>
<evidence type="ECO:0000256" key="5">
    <source>
        <dbReference type="ARBA" id="ARBA00022679"/>
    </source>
</evidence>
<dbReference type="GO" id="GO:0046654">
    <property type="term" value="P:tetrahydrofolate biosynthetic process"/>
    <property type="evidence" value="ECO:0007669"/>
    <property type="project" value="UniProtKB-UniPathway"/>
</dbReference>
<dbReference type="EMBL" id="WVTD01000008">
    <property type="protein sequence ID" value="MYL98596.1"/>
    <property type="molecule type" value="Genomic_DNA"/>
</dbReference>
<evidence type="ECO:0000256" key="1">
    <source>
        <dbReference type="ARBA" id="ARBA00005051"/>
    </source>
</evidence>
<evidence type="ECO:0000313" key="15">
    <source>
        <dbReference type="Proteomes" id="UP000465810"/>
    </source>
</evidence>
<evidence type="ECO:0000256" key="7">
    <source>
        <dbReference type="ARBA" id="ARBA00022777"/>
    </source>
</evidence>
<comment type="function">
    <text evidence="10">Catalyzes the transfer of pyrophosphate from adenosine triphosphate (ATP) to 6-hydroxymethyl-7,8-dihydropterin, an enzymatic step in folate biosynthesis pathway.</text>
</comment>
<evidence type="ECO:0000256" key="8">
    <source>
        <dbReference type="ARBA" id="ARBA00022840"/>
    </source>
</evidence>
<evidence type="ECO:0000256" key="3">
    <source>
        <dbReference type="ARBA" id="ARBA00013253"/>
    </source>
</evidence>
<evidence type="ECO:0000259" key="13">
    <source>
        <dbReference type="Pfam" id="PF01288"/>
    </source>
</evidence>
<dbReference type="GO" id="GO:0046656">
    <property type="term" value="P:folic acid biosynthetic process"/>
    <property type="evidence" value="ECO:0007669"/>
    <property type="project" value="UniProtKB-KW"/>
</dbReference>
<dbReference type="AlphaFoldDB" id="A0A7X4GI11"/>
<dbReference type="InterPro" id="IPR035907">
    <property type="entry name" value="Hppk_sf"/>
</dbReference>
<gene>
    <name evidence="14" type="primary">folK</name>
    <name evidence="14" type="ORF">GR702_12550</name>
</gene>
<comment type="caution">
    <text evidence="14">The sequence shown here is derived from an EMBL/GenBank/DDBJ whole genome shotgun (WGS) entry which is preliminary data.</text>
</comment>
<feature type="domain" description="7,8-dihydro-6-hydroxymethylpterin-pyrophosphokinase" evidence="13">
    <location>
        <begin position="8"/>
        <end position="140"/>
    </location>
</feature>
<organism evidence="14 15">
    <name type="scientific">Novosphingobium silvae</name>
    <dbReference type="NCBI Taxonomy" id="2692619"/>
    <lineage>
        <taxon>Bacteria</taxon>
        <taxon>Pseudomonadati</taxon>
        <taxon>Pseudomonadota</taxon>
        <taxon>Alphaproteobacteria</taxon>
        <taxon>Sphingomonadales</taxon>
        <taxon>Sphingomonadaceae</taxon>
        <taxon>Novosphingobium</taxon>
    </lineage>
</organism>
<name>A0A7X4GI11_9SPHN</name>
<evidence type="ECO:0000256" key="12">
    <source>
        <dbReference type="ARBA" id="ARBA00033413"/>
    </source>
</evidence>
<dbReference type="PANTHER" id="PTHR43071:SF1">
    <property type="entry name" value="2-AMINO-4-HYDROXY-6-HYDROXYMETHYLDIHYDROPTERIDINE PYROPHOSPHOKINASE"/>
    <property type="match status" value="1"/>
</dbReference>
<keyword evidence="6" id="KW-0547">Nucleotide-binding</keyword>
<comment type="pathway">
    <text evidence="1">Cofactor biosynthesis; tetrahydrofolate biosynthesis; 2-amino-4-hydroxy-6-hydroxymethyl-7,8-dihydropteridine diphosphate from 7,8-dihydroneopterin triphosphate: step 4/4.</text>
</comment>
<dbReference type="EC" id="2.7.6.3" evidence="3"/>
<keyword evidence="8" id="KW-0067">ATP-binding</keyword>
<dbReference type="Pfam" id="PF01288">
    <property type="entry name" value="HPPK"/>
    <property type="match status" value="1"/>
</dbReference>
<dbReference type="RefSeq" id="WP_160986228.1">
    <property type="nucleotide sequence ID" value="NZ_WVTD01000008.1"/>
</dbReference>
<dbReference type="UniPathway" id="UPA00077">
    <property type="reaction ID" value="UER00155"/>
</dbReference>
<keyword evidence="5 14" id="KW-0808">Transferase</keyword>
<accession>A0A7X4GI11</accession>
<keyword evidence="15" id="KW-1185">Reference proteome</keyword>
<dbReference type="GO" id="GO:0005524">
    <property type="term" value="F:ATP binding"/>
    <property type="evidence" value="ECO:0007669"/>
    <property type="project" value="UniProtKB-KW"/>
</dbReference>
<evidence type="ECO:0000256" key="10">
    <source>
        <dbReference type="ARBA" id="ARBA00029409"/>
    </source>
</evidence>
<sequence>MDSHRYLVALGSNVRHGRHGAPRRVLAAALQVLGLGECRVLAASRIIETAPLGPSRRRYANAAAVVRSSEDPEAFLDSLHEIEQDFGRRRLGRAWGARVLDLDIVLWDGGAYATSQGGLVVPHQAFRSRRFVLDPAVTIAGEWRDPLTHMSIRQLQARLTKRRQPLR</sequence>
<keyword evidence="7 14" id="KW-0418">Kinase</keyword>
<dbReference type="CDD" id="cd00483">
    <property type="entry name" value="HPPK"/>
    <property type="match status" value="1"/>
</dbReference>
<dbReference type="Proteomes" id="UP000465810">
    <property type="component" value="Unassembled WGS sequence"/>
</dbReference>
<dbReference type="NCBIfam" id="TIGR01498">
    <property type="entry name" value="folK"/>
    <property type="match status" value="1"/>
</dbReference>
<dbReference type="GO" id="GO:0016301">
    <property type="term" value="F:kinase activity"/>
    <property type="evidence" value="ECO:0007669"/>
    <property type="project" value="UniProtKB-KW"/>
</dbReference>
<keyword evidence="9" id="KW-0289">Folate biosynthesis</keyword>
<dbReference type="PANTHER" id="PTHR43071">
    <property type="entry name" value="2-AMINO-4-HYDROXY-6-HYDROXYMETHYLDIHYDROPTERIDINE PYROPHOSPHOKINASE"/>
    <property type="match status" value="1"/>
</dbReference>
<dbReference type="Gene3D" id="3.30.70.560">
    <property type="entry name" value="7,8-Dihydro-6-hydroxymethylpterin-pyrophosphokinase HPPK"/>
    <property type="match status" value="1"/>
</dbReference>
<dbReference type="InterPro" id="IPR000550">
    <property type="entry name" value="Hppk"/>
</dbReference>
<evidence type="ECO:0000256" key="9">
    <source>
        <dbReference type="ARBA" id="ARBA00022909"/>
    </source>
</evidence>
<evidence type="ECO:0000256" key="11">
    <source>
        <dbReference type="ARBA" id="ARBA00029766"/>
    </source>
</evidence>
<proteinExistence type="inferred from homology"/>
<reference evidence="14 15" key="1">
    <citation type="submission" date="2019-12" db="EMBL/GenBank/DDBJ databases">
        <authorList>
            <person name="Feng G."/>
            <person name="Zhu H."/>
        </authorList>
    </citation>
    <scope>NUCLEOTIDE SEQUENCE [LARGE SCALE GENOMIC DNA]</scope>
    <source>
        <strain evidence="14 15">FGD1</strain>
    </source>
</reference>
<evidence type="ECO:0000256" key="2">
    <source>
        <dbReference type="ARBA" id="ARBA00005810"/>
    </source>
</evidence>
<dbReference type="SUPFAM" id="SSF55083">
    <property type="entry name" value="6-hydroxymethyl-7,8-dihydropterin pyrophosphokinase, HPPK"/>
    <property type="match status" value="1"/>
</dbReference>
<evidence type="ECO:0000313" key="14">
    <source>
        <dbReference type="EMBL" id="MYL98596.1"/>
    </source>
</evidence>
<evidence type="ECO:0000256" key="6">
    <source>
        <dbReference type="ARBA" id="ARBA00022741"/>
    </source>
</evidence>
<evidence type="ECO:0000256" key="4">
    <source>
        <dbReference type="ARBA" id="ARBA00016218"/>
    </source>
</evidence>